<evidence type="ECO:0000256" key="3">
    <source>
        <dbReference type="ARBA" id="ARBA00022763"/>
    </source>
</evidence>
<feature type="region of interest" description="Disordered" evidence="6">
    <location>
        <begin position="378"/>
        <end position="476"/>
    </location>
</feature>
<dbReference type="GO" id="GO:0005524">
    <property type="term" value="F:ATP binding"/>
    <property type="evidence" value="ECO:0007669"/>
    <property type="project" value="InterPro"/>
</dbReference>
<dbReference type="NCBIfam" id="TIGR00585">
    <property type="entry name" value="mutl"/>
    <property type="match status" value="1"/>
</dbReference>
<protein>
    <submittedName>
        <fullName evidence="8">MutL-like protein 1, colon cancer, nonpolyposis type 2</fullName>
    </submittedName>
</protein>
<dbReference type="InterPro" id="IPR002099">
    <property type="entry name" value="MutL/Mlh/PMS"/>
</dbReference>
<dbReference type="STRING" id="1344416.A0A139ATL2"/>
<dbReference type="OMA" id="ANYHVKK"/>
<feature type="compositionally biased region" description="Polar residues" evidence="6">
    <location>
        <begin position="447"/>
        <end position="460"/>
    </location>
</feature>
<dbReference type="InterPro" id="IPR014721">
    <property type="entry name" value="Ribsml_uS5_D2-typ_fold_subgr"/>
</dbReference>
<dbReference type="PANTHER" id="PTHR10073">
    <property type="entry name" value="DNA MISMATCH REPAIR PROTEIN MLH, PMS, MUTL"/>
    <property type="match status" value="1"/>
</dbReference>
<dbReference type="FunFam" id="3.30.565.10:FF:000109">
    <property type="entry name" value="Related to MLH1-DNA mismatch repair protein"/>
    <property type="match status" value="1"/>
</dbReference>
<dbReference type="Gene3D" id="3.30.565.10">
    <property type="entry name" value="Histidine kinase-like ATPase, C-terminal domain"/>
    <property type="match status" value="1"/>
</dbReference>
<keyword evidence="3" id="KW-0227">DNA damage</keyword>
<dbReference type="InterPro" id="IPR020568">
    <property type="entry name" value="Ribosomal_Su5_D2-typ_SF"/>
</dbReference>
<gene>
    <name evidence="8" type="ORF">M427DRAFT_152008</name>
</gene>
<dbReference type="EMBL" id="KQ965736">
    <property type="protein sequence ID" value="KXS20066.1"/>
    <property type="molecule type" value="Genomic_DNA"/>
</dbReference>
<proteinExistence type="inferred from homology"/>
<dbReference type="InterPro" id="IPR032189">
    <property type="entry name" value="Mlh1_C"/>
</dbReference>
<dbReference type="InterPro" id="IPR036890">
    <property type="entry name" value="HATPase_C_sf"/>
</dbReference>
<accession>A0A139ATL2</accession>
<evidence type="ECO:0000256" key="2">
    <source>
        <dbReference type="ARBA" id="ARBA00006082"/>
    </source>
</evidence>
<dbReference type="Proteomes" id="UP000070544">
    <property type="component" value="Unassembled WGS sequence"/>
</dbReference>
<feature type="domain" description="DNA mismatch repair protein S5" evidence="7">
    <location>
        <begin position="219"/>
        <end position="338"/>
    </location>
</feature>
<dbReference type="InterPro" id="IPR014762">
    <property type="entry name" value="DNA_mismatch_repair_CS"/>
</dbReference>
<reference evidence="8 9" key="1">
    <citation type="journal article" date="2015" name="Genome Biol. Evol.">
        <title>Phylogenomic analyses indicate that early fungi evolved digesting cell walls of algal ancestors of land plants.</title>
        <authorList>
            <person name="Chang Y."/>
            <person name="Wang S."/>
            <person name="Sekimoto S."/>
            <person name="Aerts A.L."/>
            <person name="Choi C."/>
            <person name="Clum A."/>
            <person name="LaButti K.M."/>
            <person name="Lindquist E.A."/>
            <person name="Yee Ngan C."/>
            <person name="Ohm R.A."/>
            <person name="Salamov A.A."/>
            <person name="Grigoriev I.V."/>
            <person name="Spatafora J.W."/>
            <person name="Berbee M.L."/>
        </authorList>
    </citation>
    <scope>NUCLEOTIDE SEQUENCE [LARGE SCALE GENOMIC DNA]</scope>
    <source>
        <strain evidence="8 9">JEL478</strain>
    </source>
</reference>
<feature type="compositionally biased region" description="Polar residues" evidence="6">
    <location>
        <begin position="387"/>
        <end position="407"/>
    </location>
</feature>
<dbReference type="PANTHER" id="PTHR10073:SF12">
    <property type="entry name" value="DNA MISMATCH REPAIR PROTEIN MLH1"/>
    <property type="match status" value="1"/>
</dbReference>
<dbReference type="Pfam" id="PF01119">
    <property type="entry name" value="DNA_mis_repair"/>
    <property type="match status" value="1"/>
</dbReference>
<dbReference type="CDD" id="cd16926">
    <property type="entry name" value="HATPase_MutL-MLH-PMS-like"/>
    <property type="match status" value="1"/>
</dbReference>
<dbReference type="PROSITE" id="PS00058">
    <property type="entry name" value="DNA_MISMATCH_REPAIR_1"/>
    <property type="match status" value="1"/>
</dbReference>
<dbReference type="GO" id="GO:0006298">
    <property type="term" value="P:mismatch repair"/>
    <property type="evidence" value="ECO:0007669"/>
    <property type="project" value="InterPro"/>
</dbReference>
<evidence type="ECO:0000256" key="5">
    <source>
        <dbReference type="ARBA" id="ARBA00023242"/>
    </source>
</evidence>
<evidence type="ECO:0000256" key="6">
    <source>
        <dbReference type="SAM" id="MobiDB-lite"/>
    </source>
</evidence>
<keyword evidence="9" id="KW-1185">Reference proteome</keyword>
<name>A0A139ATL2_GONPJ</name>
<dbReference type="SMART" id="SM01340">
    <property type="entry name" value="DNA_mis_repair"/>
    <property type="match status" value="1"/>
</dbReference>
<dbReference type="Pfam" id="PF16413">
    <property type="entry name" value="Mlh1_C"/>
    <property type="match status" value="1"/>
</dbReference>
<dbReference type="GO" id="GO:0032389">
    <property type="term" value="C:MutLalpha complex"/>
    <property type="evidence" value="ECO:0007669"/>
    <property type="project" value="TreeGrafter"/>
</dbReference>
<dbReference type="InterPro" id="IPR013507">
    <property type="entry name" value="DNA_mismatch_S5_2-like"/>
</dbReference>
<evidence type="ECO:0000259" key="7">
    <source>
        <dbReference type="SMART" id="SM01340"/>
    </source>
</evidence>
<dbReference type="AlphaFoldDB" id="A0A139ATL2"/>
<dbReference type="Pfam" id="PF13589">
    <property type="entry name" value="HATPase_c_3"/>
    <property type="match status" value="1"/>
</dbReference>
<comment type="similarity">
    <text evidence="2">Belongs to the DNA mismatch repair MutL/HexB family.</text>
</comment>
<dbReference type="SUPFAM" id="SSF54211">
    <property type="entry name" value="Ribosomal protein S5 domain 2-like"/>
    <property type="match status" value="1"/>
</dbReference>
<evidence type="ECO:0000313" key="9">
    <source>
        <dbReference type="Proteomes" id="UP000070544"/>
    </source>
</evidence>
<dbReference type="GO" id="GO:0140664">
    <property type="term" value="F:ATP-dependent DNA damage sensor activity"/>
    <property type="evidence" value="ECO:0007669"/>
    <property type="project" value="InterPro"/>
</dbReference>
<comment type="subcellular location">
    <subcellularLocation>
        <location evidence="1">Nucleus</location>
    </subcellularLocation>
</comment>
<dbReference type="SUPFAM" id="SSF55874">
    <property type="entry name" value="ATPase domain of HSP90 chaperone/DNA topoisomerase II/histidine kinase"/>
    <property type="match status" value="1"/>
</dbReference>
<dbReference type="GO" id="GO:0030983">
    <property type="term" value="F:mismatched DNA binding"/>
    <property type="evidence" value="ECO:0007669"/>
    <property type="project" value="InterPro"/>
</dbReference>
<dbReference type="Gene3D" id="3.30.230.10">
    <property type="match status" value="1"/>
</dbReference>
<keyword evidence="4" id="KW-0234">DNA repair</keyword>
<evidence type="ECO:0000256" key="4">
    <source>
        <dbReference type="ARBA" id="ARBA00023204"/>
    </source>
</evidence>
<dbReference type="FunFam" id="3.30.230.10:FF:000014">
    <property type="entry name" value="DNA mismatch repair protein Mlh1"/>
    <property type="match status" value="1"/>
</dbReference>
<keyword evidence="5" id="KW-0539">Nucleus</keyword>
<dbReference type="OrthoDB" id="10263226at2759"/>
<sequence>MTRIQRLDESVINRIAAGEVIQRPSNALKEMIENALDAGSTSIQVLCKEGGLKLLQIQDNGHGIQKEDLPLVCERFTTSKLKKYEDLRSISTFGFRGEALASISHVARVTVTTKTGDSPCAWRALYSDGCLLPAKPGASPDPKPCAGNNGTQITVEDMFFNNPIRLKAFRNSADEYNRIVDVVEKYALHNSSVAFSCKKVGAPRADVHTPGSSTASNSVQLIFGSSVSKELLELQFENRTLDFTCKGLVTNPNYNMRKLNFVLFINNRLVDHPSIKKSIEALYSLHLPKNTHPFLYLALSIKPENVDVNVHPTKREVHFLNEDAIIASLCDEMGKILANATKSRTFSTQAIVVGAKTGSPGDRSASFEEPVDAMEDVTPSDIDKNARTLTASRTTAKQTLHSVNKTGGSSGVGPQRAQPSRVPENRLVRTDATVRTLDAFVRKQEPPQRTASIHSASNERNSQHKQGGMMDTDGGDLPRAGRKWIDIRLTSILELREEVESKEHKGITEVFREHTFVGCVDNQLALVQHQVRLFMVNYVEISRELFYQVFLRLFSNLGHVLLPPTPLRELLIVALEEEERDRGSWDPTMKTKDEIAGEIVDILVERREMLEEYFSFQIDEGRNICALPLVLKGYTPVMEKLPTFLLRLGTEVNWDTEKDCFRSLVEEFSNFYALEPPELYLEDQSEGDGESSTGRDANANQSYSWTVEHVVFPAIRTFLIAPKSWSKGGEILEIANLPDLYKCFERC</sequence>
<dbReference type="GO" id="GO:0016887">
    <property type="term" value="F:ATP hydrolysis activity"/>
    <property type="evidence" value="ECO:0007669"/>
    <property type="project" value="InterPro"/>
</dbReference>
<evidence type="ECO:0000256" key="1">
    <source>
        <dbReference type="ARBA" id="ARBA00004123"/>
    </source>
</evidence>
<evidence type="ECO:0000313" key="8">
    <source>
        <dbReference type="EMBL" id="KXS20066.1"/>
    </source>
</evidence>
<organism evidence="8 9">
    <name type="scientific">Gonapodya prolifera (strain JEL478)</name>
    <name type="common">Monoblepharis prolifera</name>
    <dbReference type="NCBI Taxonomy" id="1344416"/>
    <lineage>
        <taxon>Eukaryota</taxon>
        <taxon>Fungi</taxon>
        <taxon>Fungi incertae sedis</taxon>
        <taxon>Chytridiomycota</taxon>
        <taxon>Chytridiomycota incertae sedis</taxon>
        <taxon>Monoblepharidomycetes</taxon>
        <taxon>Monoblepharidales</taxon>
        <taxon>Gonapodyaceae</taxon>
        <taxon>Gonapodya</taxon>
    </lineage>
</organism>
<dbReference type="InterPro" id="IPR038973">
    <property type="entry name" value="MutL/Mlh/Pms-like"/>
</dbReference>